<dbReference type="EMBL" id="AGNL01020285">
    <property type="protein sequence ID" value="EJK61217.1"/>
    <property type="molecule type" value="Genomic_DNA"/>
</dbReference>
<reference evidence="1 2" key="1">
    <citation type="journal article" date="2012" name="Genome Biol.">
        <title>Genome and low-iron response of an oceanic diatom adapted to chronic iron limitation.</title>
        <authorList>
            <person name="Lommer M."/>
            <person name="Specht M."/>
            <person name="Roy A.S."/>
            <person name="Kraemer L."/>
            <person name="Andreson R."/>
            <person name="Gutowska M.A."/>
            <person name="Wolf J."/>
            <person name="Bergner S.V."/>
            <person name="Schilhabel M.B."/>
            <person name="Klostermeier U.C."/>
            <person name="Beiko R.G."/>
            <person name="Rosenstiel P."/>
            <person name="Hippler M."/>
            <person name="Laroche J."/>
        </authorList>
    </citation>
    <scope>NUCLEOTIDE SEQUENCE [LARGE SCALE GENOMIC DNA]</scope>
    <source>
        <strain evidence="1 2">CCMP1005</strain>
    </source>
</reference>
<protein>
    <submittedName>
        <fullName evidence="1">Uncharacterized protein</fullName>
    </submittedName>
</protein>
<gene>
    <name evidence="1" type="ORF">THAOC_18336</name>
</gene>
<evidence type="ECO:0000313" key="1">
    <source>
        <dbReference type="EMBL" id="EJK61217.1"/>
    </source>
</evidence>
<dbReference type="Proteomes" id="UP000266841">
    <property type="component" value="Unassembled WGS sequence"/>
</dbReference>
<organism evidence="1 2">
    <name type="scientific">Thalassiosira oceanica</name>
    <name type="common">Marine diatom</name>
    <dbReference type="NCBI Taxonomy" id="159749"/>
    <lineage>
        <taxon>Eukaryota</taxon>
        <taxon>Sar</taxon>
        <taxon>Stramenopiles</taxon>
        <taxon>Ochrophyta</taxon>
        <taxon>Bacillariophyta</taxon>
        <taxon>Coscinodiscophyceae</taxon>
        <taxon>Thalassiosirophycidae</taxon>
        <taxon>Thalassiosirales</taxon>
        <taxon>Thalassiosiraceae</taxon>
        <taxon>Thalassiosira</taxon>
    </lineage>
</organism>
<proteinExistence type="predicted"/>
<dbReference type="AlphaFoldDB" id="K0SSI6"/>
<feature type="non-terminal residue" evidence="1">
    <location>
        <position position="272"/>
    </location>
</feature>
<comment type="caution">
    <text evidence="1">The sequence shown here is derived from an EMBL/GenBank/DDBJ whole genome shotgun (WGS) entry which is preliminary data.</text>
</comment>
<sequence>MNQVVEHPPHVYRLLRLISEGTPSHASRASKLLAAYCSSCPGMKIWDIIGLLLCGGDDKVNKRQGSKSRKKERPTTGLFDSNWETRENCAMSLENVARCLPVGDRRHFFECVLDQARKPKAESAGANTWLDVRDLSDASNASGESQIDIVANLGRHLLVKSCEWFDSDDDDGNQYAQEHAALRSLDAAREKLSNPVADDDEEPKSFVTERVALQRRILARRLGLGGILGTSVVTGKDQPLLSSSIVDDEDLFQPKKKLKRGKAAKGKKRINK</sequence>
<keyword evidence="2" id="KW-1185">Reference proteome</keyword>
<accession>K0SSI6</accession>
<name>K0SSI6_THAOC</name>
<evidence type="ECO:0000313" key="2">
    <source>
        <dbReference type="Proteomes" id="UP000266841"/>
    </source>
</evidence>